<evidence type="ECO:0000313" key="2">
    <source>
        <dbReference type="EMBL" id="NNG35354.1"/>
    </source>
</evidence>
<dbReference type="Gene3D" id="3.40.630.30">
    <property type="match status" value="1"/>
</dbReference>
<comment type="caution">
    <text evidence="2">The sequence shown here is derived from an EMBL/GenBank/DDBJ whole genome shotgun (WGS) entry which is preliminary data.</text>
</comment>
<name>A0A849A2T2_9ACTN</name>
<dbReference type="Proteomes" id="UP000562984">
    <property type="component" value="Unassembled WGS sequence"/>
</dbReference>
<dbReference type="RefSeq" id="WP_171199416.1">
    <property type="nucleotide sequence ID" value="NZ_JABEND010000003.1"/>
</dbReference>
<protein>
    <submittedName>
        <fullName evidence="2">GNAT family N-acetyltransferase</fullName>
    </submittedName>
</protein>
<accession>A0A849A2T2</accession>
<dbReference type="AlphaFoldDB" id="A0A849A2T2"/>
<dbReference type="InterPro" id="IPR000182">
    <property type="entry name" value="GNAT_dom"/>
</dbReference>
<sequence>MGRRAGRAEPDVPARVVRQGARRRGLAGIFDRAVWPPFRRQGLGTALLSAVCRAAMQAGATRAVLNATPDGKLLYSSCGFTQIGVGDTWWWPAAAELTRLTPGPATGSRVGHRSPSGLDCRLVLIAGLSRPAAARLDGSILRSRYGDR</sequence>
<dbReference type="EMBL" id="JABEND010000003">
    <property type="protein sequence ID" value="NNG35354.1"/>
    <property type="molecule type" value="Genomic_DNA"/>
</dbReference>
<evidence type="ECO:0000259" key="1">
    <source>
        <dbReference type="PROSITE" id="PS51186"/>
    </source>
</evidence>
<gene>
    <name evidence="2" type="ORF">HKD39_06430</name>
</gene>
<dbReference type="SUPFAM" id="SSF55729">
    <property type="entry name" value="Acyl-CoA N-acyltransferases (Nat)"/>
    <property type="match status" value="1"/>
</dbReference>
<organism evidence="2 3">
    <name type="scientific">Nakamurella aerolata</name>
    <dbReference type="NCBI Taxonomy" id="1656892"/>
    <lineage>
        <taxon>Bacteria</taxon>
        <taxon>Bacillati</taxon>
        <taxon>Actinomycetota</taxon>
        <taxon>Actinomycetes</taxon>
        <taxon>Nakamurellales</taxon>
        <taxon>Nakamurellaceae</taxon>
        <taxon>Nakamurella</taxon>
    </lineage>
</organism>
<dbReference type="InterPro" id="IPR016181">
    <property type="entry name" value="Acyl_CoA_acyltransferase"/>
</dbReference>
<keyword evidence="2" id="KW-0808">Transferase</keyword>
<dbReference type="CDD" id="cd04301">
    <property type="entry name" value="NAT_SF"/>
    <property type="match status" value="1"/>
</dbReference>
<feature type="domain" description="N-acetyltransferase" evidence="1">
    <location>
        <begin position="1"/>
        <end position="102"/>
    </location>
</feature>
<proteinExistence type="predicted"/>
<dbReference type="PROSITE" id="PS51186">
    <property type="entry name" value="GNAT"/>
    <property type="match status" value="1"/>
</dbReference>
<reference evidence="2 3" key="1">
    <citation type="submission" date="2020-05" db="EMBL/GenBank/DDBJ databases">
        <title>Nakamurella sp. DB0629 isolated from air conditioner.</title>
        <authorList>
            <person name="Kim D.H."/>
            <person name="Kim D.-U."/>
        </authorList>
    </citation>
    <scope>NUCLEOTIDE SEQUENCE [LARGE SCALE GENOMIC DNA]</scope>
    <source>
        <strain evidence="2 3">DB0629</strain>
    </source>
</reference>
<dbReference type="Pfam" id="PF13508">
    <property type="entry name" value="Acetyltransf_7"/>
    <property type="match status" value="1"/>
</dbReference>
<dbReference type="GO" id="GO:0016747">
    <property type="term" value="F:acyltransferase activity, transferring groups other than amino-acyl groups"/>
    <property type="evidence" value="ECO:0007669"/>
    <property type="project" value="InterPro"/>
</dbReference>
<keyword evidence="3" id="KW-1185">Reference proteome</keyword>
<evidence type="ECO:0000313" key="3">
    <source>
        <dbReference type="Proteomes" id="UP000562984"/>
    </source>
</evidence>